<keyword evidence="2" id="KW-0813">Transport</keyword>
<comment type="caution">
    <text evidence="7">The sequence shown here is derived from an EMBL/GenBank/DDBJ whole genome shotgun (WGS) entry which is preliminary data.</text>
</comment>
<feature type="transmembrane region" description="Helical" evidence="6">
    <location>
        <begin position="368"/>
        <end position="385"/>
    </location>
</feature>
<accession>A0ABP3VGA4</accession>
<comment type="subcellular location">
    <subcellularLocation>
        <location evidence="1">Membrane</location>
        <topology evidence="1">Multi-pass membrane protein</topology>
    </subcellularLocation>
</comment>
<dbReference type="CDD" id="cd01115">
    <property type="entry name" value="SLC13_permease"/>
    <property type="match status" value="1"/>
</dbReference>
<evidence type="ECO:0000256" key="1">
    <source>
        <dbReference type="ARBA" id="ARBA00004141"/>
    </source>
</evidence>
<feature type="transmembrane region" description="Helical" evidence="6">
    <location>
        <begin position="431"/>
        <end position="450"/>
    </location>
</feature>
<gene>
    <name evidence="7" type="ORF">GCM10009433_15560</name>
</gene>
<keyword evidence="4 6" id="KW-1133">Transmembrane helix</keyword>
<dbReference type="PANTHER" id="PTHR10283:SF82">
    <property type="entry name" value="SOLUTE CARRIER FAMILY 13 MEMBER 2"/>
    <property type="match status" value="1"/>
</dbReference>
<reference evidence="8" key="1">
    <citation type="journal article" date="2019" name="Int. J. Syst. Evol. Microbiol.">
        <title>The Global Catalogue of Microorganisms (GCM) 10K type strain sequencing project: providing services to taxonomists for standard genome sequencing and annotation.</title>
        <authorList>
            <consortium name="The Broad Institute Genomics Platform"/>
            <consortium name="The Broad Institute Genome Sequencing Center for Infectious Disease"/>
            <person name="Wu L."/>
            <person name="Ma J."/>
        </authorList>
    </citation>
    <scope>NUCLEOTIDE SEQUENCE [LARGE SCALE GENOMIC DNA]</scope>
    <source>
        <strain evidence="8">JCM 16231</strain>
    </source>
</reference>
<evidence type="ECO:0000313" key="8">
    <source>
        <dbReference type="Proteomes" id="UP001500185"/>
    </source>
</evidence>
<evidence type="ECO:0000313" key="7">
    <source>
        <dbReference type="EMBL" id="GAA0758410.1"/>
    </source>
</evidence>
<keyword evidence="8" id="KW-1185">Reference proteome</keyword>
<dbReference type="InterPro" id="IPR001898">
    <property type="entry name" value="SLC13A/DASS"/>
</dbReference>
<evidence type="ECO:0000256" key="6">
    <source>
        <dbReference type="SAM" id="Phobius"/>
    </source>
</evidence>
<proteinExistence type="predicted"/>
<keyword evidence="3 6" id="KW-0812">Transmembrane</keyword>
<feature type="transmembrane region" description="Helical" evidence="6">
    <location>
        <begin position="97"/>
        <end position="115"/>
    </location>
</feature>
<dbReference type="PROSITE" id="PS01271">
    <property type="entry name" value="NA_SULFATE"/>
    <property type="match status" value="1"/>
</dbReference>
<feature type="transmembrane region" description="Helical" evidence="6">
    <location>
        <begin position="192"/>
        <end position="214"/>
    </location>
</feature>
<feature type="transmembrane region" description="Helical" evidence="6">
    <location>
        <begin position="273"/>
        <end position="290"/>
    </location>
</feature>
<organism evidence="7 8">
    <name type="scientific">Psychroflexus lacisalsi</name>
    <dbReference type="NCBI Taxonomy" id="503928"/>
    <lineage>
        <taxon>Bacteria</taxon>
        <taxon>Pseudomonadati</taxon>
        <taxon>Bacteroidota</taxon>
        <taxon>Flavobacteriia</taxon>
        <taxon>Flavobacteriales</taxon>
        <taxon>Flavobacteriaceae</taxon>
        <taxon>Psychroflexus</taxon>
    </lineage>
</organism>
<protein>
    <submittedName>
        <fullName evidence="7">SLC13 family permease</fullName>
    </submittedName>
</protein>
<evidence type="ECO:0000256" key="2">
    <source>
        <dbReference type="ARBA" id="ARBA00022448"/>
    </source>
</evidence>
<evidence type="ECO:0000256" key="4">
    <source>
        <dbReference type="ARBA" id="ARBA00022989"/>
    </source>
</evidence>
<feature type="transmembrane region" description="Helical" evidence="6">
    <location>
        <begin position="310"/>
        <end position="335"/>
    </location>
</feature>
<feature type="transmembrane region" description="Helical" evidence="6">
    <location>
        <begin position="391"/>
        <end position="410"/>
    </location>
</feature>
<dbReference type="PANTHER" id="PTHR10283">
    <property type="entry name" value="SOLUTE CARRIER FAMILY 13 MEMBER"/>
    <property type="match status" value="1"/>
</dbReference>
<sequence>MDPLNDLSQSGFNLLAITLWMAIWWVTETVPISVTALLPIVLFPLLEVLSIGETTQQYGHKYVFLYIGGFILAIGIERWNLHKRIALQIIKLIGSKASYLILGFMVATAFLSMWISNTATTVMMLPIAIAIANQIQNHNLEDSIQSSLFSKALMLSIAYSASIGGIATLIGTPPNLVFAGVLENTYGIKISFFEWMKFGLPVSLVLLFICWKYLTSFAFKLNRVKFSGGKKEVQTMLSKLGKLSYEEKRVGIVFMIAALGWIFRGLLETILVGIDDTIIAISAAILLFLIPTKKGNRKLLTWDEAVKIPWGIIILFGGGMALAKGFVETGLANWIASQVNLFQGVSIIVLVLIITALVNFLTEVTSNLATTAMLLPILAPVALSFDVHPYILMIAVTLSASCAFMLPVATPPNAIVFGANYLKVSDMATKGFLLNVISISIIALVVYFYMPYVFQLESLVFPDVLK</sequence>
<dbReference type="Proteomes" id="UP001500185">
    <property type="component" value="Unassembled WGS sequence"/>
</dbReference>
<dbReference type="NCBIfam" id="TIGR00785">
    <property type="entry name" value="dass"/>
    <property type="match status" value="1"/>
</dbReference>
<feature type="transmembrane region" description="Helical" evidence="6">
    <location>
        <begin position="58"/>
        <end position="76"/>
    </location>
</feature>
<evidence type="ECO:0000256" key="5">
    <source>
        <dbReference type="ARBA" id="ARBA00023136"/>
    </source>
</evidence>
<feature type="transmembrane region" description="Helical" evidence="6">
    <location>
        <begin position="12"/>
        <end position="38"/>
    </location>
</feature>
<keyword evidence="5 6" id="KW-0472">Membrane</keyword>
<dbReference type="Pfam" id="PF00939">
    <property type="entry name" value="Na_sulph_symp"/>
    <property type="match status" value="1"/>
</dbReference>
<feature type="transmembrane region" description="Helical" evidence="6">
    <location>
        <begin position="152"/>
        <end position="172"/>
    </location>
</feature>
<evidence type="ECO:0000256" key="3">
    <source>
        <dbReference type="ARBA" id="ARBA00022692"/>
    </source>
</evidence>
<dbReference type="InterPro" id="IPR031312">
    <property type="entry name" value="Na/sul_symport_CS"/>
</dbReference>
<feature type="transmembrane region" description="Helical" evidence="6">
    <location>
        <begin position="341"/>
        <end position="361"/>
    </location>
</feature>
<dbReference type="EMBL" id="BAAAGG010000005">
    <property type="protein sequence ID" value="GAA0758410.1"/>
    <property type="molecule type" value="Genomic_DNA"/>
</dbReference>
<feature type="transmembrane region" description="Helical" evidence="6">
    <location>
        <begin position="250"/>
        <end position="267"/>
    </location>
</feature>
<name>A0ABP3VGA4_9FLAO</name>